<dbReference type="Pfam" id="PF01557">
    <property type="entry name" value="FAA_hydrolase"/>
    <property type="match status" value="1"/>
</dbReference>
<proteinExistence type="inferred from homology"/>
<evidence type="ECO:0000313" key="4">
    <source>
        <dbReference type="EMBL" id="SDW66652.1"/>
    </source>
</evidence>
<protein>
    <submittedName>
        <fullName evidence="4">2-keto-4-pentenoate hydratase/2-oxohepta-3-ene-1,7-dioic acid hydratase (Catechol pathway)</fullName>
    </submittedName>
</protein>
<gene>
    <name evidence="4" type="ORF">SAMN05421781_2048</name>
</gene>
<dbReference type="GO" id="GO:0046872">
    <property type="term" value="F:metal ion binding"/>
    <property type="evidence" value="ECO:0007669"/>
    <property type="project" value="UniProtKB-KW"/>
</dbReference>
<dbReference type="AlphaFoldDB" id="A0A1H2VEB4"/>
<dbReference type="RefSeq" id="WP_091614586.1">
    <property type="nucleotide sequence ID" value="NZ_FNNC01000004.1"/>
</dbReference>
<dbReference type="PANTHER" id="PTHR11820:SF7">
    <property type="entry name" value="ACYLPYRUVASE FAHD1, MITOCHONDRIAL"/>
    <property type="match status" value="1"/>
</dbReference>
<evidence type="ECO:0000256" key="2">
    <source>
        <dbReference type="ARBA" id="ARBA00022723"/>
    </source>
</evidence>
<dbReference type="OrthoDB" id="9805307at2"/>
<comment type="similarity">
    <text evidence="1">Belongs to the FAH family.</text>
</comment>
<dbReference type="STRING" id="1122204.SAMN05421781_2048"/>
<evidence type="ECO:0000259" key="3">
    <source>
        <dbReference type="Pfam" id="PF01557"/>
    </source>
</evidence>
<keyword evidence="5" id="KW-1185">Reference proteome</keyword>
<dbReference type="GO" id="GO:0018773">
    <property type="term" value="F:acetylpyruvate hydrolase activity"/>
    <property type="evidence" value="ECO:0007669"/>
    <property type="project" value="TreeGrafter"/>
</dbReference>
<dbReference type="GO" id="GO:0016853">
    <property type="term" value="F:isomerase activity"/>
    <property type="evidence" value="ECO:0007669"/>
    <property type="project" value="UniProtKB-ARBA"/>
</dbReference>
<name>A0A1H2VEB4_9BACI</name>
<accession>A0A1H2VEB4</accession>
<evidence type="ECO:0000313" key="5">
    <source>
        <dbReference type="Proteomes" id="UP000199488"/>
    </source>
</evidence>
<evidence type="ECO:0000256" key="1">
    <source>
        <dbReference type="ARBA" id="ARBA00010211"/>
    </source>
</evidence>
<dbReference type="Gene3D" id="3.90.850.10">
    <property type="entry name" value="Fumarylacetoacetase-like, C-terminal domain"/>
    <property type="match status" value="1"/>
</dbReference>
<feature type="domain" description="Fumarylacetoacetase-like C-terminal" evidence="3">
    <location>
        <begin position="84"/>
        <end position="288"/>
    </location>
</feature>
<dbReference type="InterPro" id="IPR036663">
    <property type="entry name" value="Fumarylacetoacetase_C_sf"/>
</dbReference>
<sequence>MRIAAVEQNGHSFLAGYDEEFDVYVDLEIGENGDLRKWLEETVNGKALLIERWQDYAESRHQFKTHAAENVKVLPPVKREGQNIICIGKNYADHAAEMGAQNAPEAPLVFTKSSSSLIADGETVELDESFTKALDYEGEIAVVIGKAGRRISKENASDHVFGYTLFNDITARDVQKRHQQFFLGKSGDTYGPIGPYVTVGPSSQPSDWTLETYVNGEKRQSGSMSDLIFDIAELIEQLSRGMTLRPGDVIATGTPAGVGSGFNPPKYLKDGDAVDVHVEAIGTLSNKVKKV</sequence>
<organism evidence="4 5">
    <name type="scientific">Marinococcus luteus</name>
    <dbReference type="NCBI Taxonomy" id="1122204"/>
    <lineage>
        <taxon>Bacteria</taxon>
        <taxon>Bacillati</taxon>
        <taxon>Bacillota</taxon>
        <taxon>Bacilli</taxon>
        <taxon>Bacillales</taxon>
        <taxon>Bacillaceae</taxon>
        <taxon>Marinococcus</taxon>
    </lineage>
</organism>
<dbReference type="FunFam" id="3.90.850.10:FF:000002">
    <property type="entry name" value="2-hydroxyhepta-2,4-diene-1,7-dioate isomerase"/>
    <property type="match status" value="1"/>
</dbReference>
<dbReference type="InterPro" id="IPR011234">
    <property type="entry name" value="Fumarylacetoacetase-like_C"/>
</dbReference>
<keyword evidence="2" id="KW-0479">Metal-binding</keyword>
<dbReference type="GO" id="GO:0019752">
    <property type="term" value="P:carboxylic acid metabolic process"/>
    <property type="evidence" value="ECO:0007669"/>
    <property type="project" value="UniProtKB-ARBA"/>
</dbReference>
<dbReference type="SUPFAM" id="SSF56529">
    <property type="entry name" value="FAH"/>
    <property type="match status" value="1"/>
</dbReference>
<reference evidence="4 5" key="1">
    <citation type="submission" date="2016-10" db="EMBL/GenBank/DDBJ databases">
        <authorList>
            <person name="de Groot N.N."/>
        </authorList>
    </citation>
    <scope>NUCLEOTIDE SEQUENCE [LARGE SCALE GENOMIC DNA]</scope>
    <source>
        <strain evidence="4 5">DSM 23126</strain>
    </source>
</reference>
<dbReference type="Proteomes" id="UP000199488">
    <property type="component" value="Unassembled WGS sequence"/>
</dbReference>
<dbReference type="EMBL" id="FNNC01000004">
    <property type="protein sequence ID" value="SDW66652.1"/>
    <property type="molecule type" value="Genomic_DNA"/>
</dbReference>
<dbReference type="PANTHER" id="PTHR11820">
    <property type="entry name" value="ACYLPYRUVASE"/>
    <property type="match status" value="1"/>
</dbReference>